<feature type="transmembrane region" description="Helical" evidence="1">
    <location>
        <begin position="53"/>
        <end position="73"/>
    </location>
</feature>
<dbReference type="InterPro" id="IPR011672">
    <property type="entry name" value="DUF1614"/>
</dbReference>
<dbReference type="EMBL" id="CP045483">
    <property type="protein sequence ID" value="QGR20369.1"/>
    <property type="molecule type" value="Genomic_DNA"/>
</dbReference>
<reference evidence="2 3" key="1">
    <citation type="submission" date="2019-10" db="EMBL/GenBank/DDBJ databases">
        <title>Genome Sequences from Six Type Strain Members of the Archaeal Family Sulfolobaceae: Acidianus ambivalens, Acidianus infernus, Metallosphaera prunae, Stygiolobus azoricus, Sulfolobus metallicus, and Sulfurisphaera ohwakuensis.</title>
        <authorList>
            <person name="Counts J.A."/>
            <person name="Kelly R.M."/>
        </authorList>
    </citation>
    <scope>NUCLEOTIDE SEQUENCE [LARGE SCALE GENOMIC DNA]</scope>
    <source>
        <strain evidence="2 3">FC6</strain>
    </source>
</reference>
<dbReference type="RefSeq" id="WP_156007820.1">
    <property type="nucleotide sequence ID" value="NZ_CP045483.1"/>
</dbReference>
<feature type="transmembrane region" description="Helical" evidence="1">
    <location>
        <begin position="230"/>
        <end position="251"/>
    </location>
</feature>
<feature type="transmembrane region" description="Helical" evidence="1">
    <location>
        <begin position="20"/>
        <end position="41"/>
    </location>
</feature>
<evidence type="ECO:0000313" key="3">
    <source>
        <dbReference type="Proteomes" id="UP000423396"/>
    </source>
</evidence>
<feature type="transmembrane region" description="Helical" evidence="1">
    <location>
        <begin position="109"/>
        <end position="129"/>
    </location>
</feature>
<dbReference type="AlphaFoldDB" id="A0A650CRB5"/>
<dbReference type="Pfam" id="PF07758">
    <property type="entry name" value="DUF1614"/>
    <property type="match status" value="1"/>
</dbReference>
<dbReference type="OrthoDB" id="46118at2157"/>
<protein>
    <submittedName>
        <fullName evidence="2">DUF1614 domain-containing protein</fullName>
    </submittedName>
</protein>
<keyword evidence="3" id="KW-1185">Reference proteome</keyword>
<feature type="transmembrane region" description="Helical" evidence="1">
    <location>
        <begin position="135"/>
        <end position="152"/>
    </location>
</feature>
<accession>A0A650CRB5</accession>
<dbReference type="GeneID" id="42799499"/>
<feature type="transmembrane region" description="Helical" evidence="1">
    <location>
        <begin position="190"/>
        <end position="209"/>
    </location>
</feature>
<sequence length="252" mass="27829">MSYEKPPRILIIYHVRGILAVIYFFFAFLMLIVTIGYFAFLFKSIGLNDVYSFLLAFSFSFLSFAFSPVNIVLKEINREALMPSVDVIYVFGIPLYVPRLSYEIRKTLVAINVGGAIVPVIISSILLFFTAELSYYIPLLIVVNTIIVVIVSHHFSKVMPGVGVVMNPLIAPVTSSFVSLILFFNTPLFVPISAYISSVLGTLIGADLLNMRKIIKASPQIVSIGGMGTFDGIFLSGVFSIMIGEFLLALVR</sequence>
<dbReference type="KEGG" id="sazo:D1868_10465"/>
<organism evidence="2 3">
    <name type="scientific">Stygiolobus azoricus</name>
    <dbReference type="NCBI Taxonomy" id="41675"/>
    <lineage>
        <taxon>Archaea</taxon>
        <taxon>Thermoproteota</taxon>
        <taxon>Thermoprotei</taxon>
        <taxon>Sulfolobales</taxon>
        <taxon>Sulfolobaceae</taxon>
        <taxon>Stygiolobus</taxon>
    </lineage>
</organism>
<evidence type="ECO:0000313" key="2">
    <source>
        <dbReference type="EMBL" id="QGR20369.1"/>
    </source>
</evidence>
<keyword evidence="1" id="KW-0812">Transmembrane</keyword>
<evidence type="ECO:0000256" key="1">
    <source>
        <dbReference type="SAM" id="Phobius"/>
    </source>
</evidence>
<name>A0A650CRB5_9CREN</name>
<dbReference type="Proteomes" id="UP000423396">
    <property type="component" value="Chromosome"/>
</dbReference>
<gene>
    <name evidence="2" type="ORF">D1868_10465</name>
</gene>
<keyword evidence="1" id="KW-1133">Transmembrane helix</keyword>
<keyword evidence="1" id="KW-0472">Membrane</keyword>
<feature type="transmembrane region" description="Helical" evidence="1">
    <location>
        <begin position="164"/>
        <end position="184"/>
    </location>
</feature>
<proteinExistence type="predicted"/>